<dbReference type="EMBL" id="CP060632">
    <property type="protein sequence ID" value="QNL98625.1"/>
    <property type="molecule type" value="Genomic_DNA"/>
</dbReference>
<name>A0A7G9FJ94_9FIRM</name>
<organism evidence="2 3">
    <name type="scientific">Wujia chipingensis</name>
    <dbReference type="NCBI Taxonomy" id="2763670"/>
    <lineage>
        <taxon>Bacteria</taxon>
        <taxon>Bacillati</taxon>
        <taxon>Bacillota</taxon>
        <taxon>Clostridia</taxon>
        <taxon>Lachnospirales</taxon>
        <taxon>Lachnospiraceae</taxon>
        <taxon>Wujia</taxon>
    </lineage>
</organism>
<reference evidence="2 3" key="1">
    <citation type="submission" date="2020-08" db="EMBL/GenBank/DDBJ databases">
        <authorList>
            <person name="Liu C."/>
            <person name="Sun Q."/>
        </authorList>
    </citation>
    <scope>NUCLEOTIDE SEQUENCE [LARGE SCALE GENOMIC DNA]</scope>
    <source>
        <strain evidence="2 3">NSJ-4</strain>
    </source>
</reference>
<keyword evidence="3" id="KW-1185">Reference proteome</keyword>
<evidence type="ECO:0000313" key="2">
    <source>
        <dbReference type="EMBL" id="QNL98625.1"/>
    </source>
</evidence>
<dbReference type="Pfam" id="PF20076">
    <property type="entry name" value="DUF6472"/>
    <property type="match status" value="1"/>
</dbReference>
<feature type="domain" description="DUF6472" evidence="1">
    <location>
        <begin position="11"/>
        <end position="66"/>
    </location>
</feature>
<proteinExistence type="predicted"/>
<sequence length="66" mass="7982">MEKKKKTEIQTSCDTCAYLIYDEEYEEYVCDVSMDEDEIARLYGDSHYSCPYYKNGDEYRVVRHQM</sequence>
<protein>
    <recommendedName>
        <fullName evidence="1">DUF6472 domain-containing protein</fullName>
    </recommendedName>
</protein>
<evidence type="ECO:0000313" key="3">
    <source>
        <dbReference type="Proteomes" id="UP000515819"/>
    </source>
</evidence>
<dbReference type="RefSeq" id="WP_021984447.1">
    <property type="nucleotide sequence ID" value="NZ_CP060632.1"/>
</dbReference>
<evidence type="ECO:0000259" key="1">
    <source>
        <dbReference type="Pfam" id="PF20076"/>
    </source>
</evidence>
<dbReference type="Proteomes" id="UP000515819">
    <property type="component" value="Chromosome"/>
</dbReference>
<dbReference type="AlphaFoldDB" id="A0A7G9FJ94"/>
<dbReference type="InterPro" id="IPR045525">
    <property type="entry name" value="DUF6472"/>
</dbReference>
<dbReference type="KEGG" id="wcp:H9Q76_07615"/>
<accession>A0A7G9FJ94</accession>
<gene>
    <name evidence="2" type="ORF">H9Q76_07615</name>
</gene>